<name>B7JZI0_RIPO1</name>
<dbReference type="EMBL" id="CP001287">
    <property type="protein sequence ID" value="ACK64140.1"/>
    <property type="molecule type" value="Genomic_DNA"/>
</dbReference>
<dbReference type="OrthoDB" id="422984at2"/>
<sequence>MSRLIVWQQDSHDPDNGYHLGLISQWWESLDNQEINWKQRLIPENNNIDDLNWENQRFDEKLPLKHTEIRGITLYWQKAGEENQRNITPSRLELDPTEEYLDIYPQSQPKLVIRVVKPPQYKTLELEDPLIVGRLIGDRYLILVRDQQQKLEIRLNLSSDNLQQFMNNLPK</sequence>
<protein>
    <submittedName>
        <fullName evidence="1">Uncharacterized protein</fullName>
    </submittedName>
</protein>
<gene>
    <name evidence="1" type="ordered locus">PCC8801_0033</name>
</gene>
<keyword evidence="2" id="KW-1185">Reference proteome</keyword>
<evidence type="ECO:0000313" key="2">
    <source>
        <dbReference type="Proteomes" id="UP000008204"/>
    </source>
</evidence>
<dbReference type="AlphaFoldDB" id="B7JZI0"/>
<proteinExistence type="predicted"/>
<reference evidence="2" key="1">
    <citation type="journal article" date="2011" name="MBio">
        <title>Novel metabolic attributes of the genus Cyanothece, comprising a group of unicellular nitrogen-fixing Cyanobacteria.</title>
        <authorList>
            <person name="Bandyopadhyay A."/>
            <person name="Elvitigala T."/>
            <person name="Welsh E."/>
            <person name="Stockel J."/>
            <person name="Liberton M."/>
            <person name="Min H."/>
            <person name="Sherman L.A."/>
            <person name="Pakrasi H.B."/>
        </authorList>
    </citation>
    <scope>NUCLEOTIDE SEQUENCE [LARGE SCALE GENOMIC DNA]</scope>
    <source>
        <strain evidence="2">PCC 8801</strain>
    </source>
</reference>
<evidence type="ECO:0000313" key="1">
    <source>
        <dbReference type="EMBL" id="ACK64140.1"/>
    </source>
</evidence>
<dbReference type="HOGENOM" id="CLU_1560764_0_0_3"/>
<dbReference type="KEGG" id="cyp:PCC8801_0033"/>
<accession>B7JZI0</accession>
<organism evidence="1 2">
    <name type="scientific">Rippkaea orientalis (strain PCC 8801 / RF-1)</name>
    <name type="common">Cyanothece sp. (strain PCC 8801)</name>
    <dbReference type="NCBI Taxonomy" id="41431"/>
    <lineage>
        <taxon>Bacteria</taxon>
        <taxon>Bacillati</taxon>
        <taxon>Cyanobacteriota</taxon>
        <taxon>Cyanophyceae</taxon>
        <taxon>Oscillatoriophycideae</taxon>
        <taxon>Chroococcales</taxon>
        <taxon>Aphanothecaceae</taxon>
        <taxon>Rippkaea</taxon>
        <taxon>Rippkaea orientalis</taxon>
    </lineage>
</organism>
<dbReference type="RefSeq" id="WP_012593417.1">
    <property type="nucleotide sequence ID" value="NC_011726.1"/>
</dbReference>
<dbReference type="eggNOG" id="ENOG5031FXX">
    <property type="taxonomic scope" value="Bacteria"/>
</dbReference>
<dbReference type="STRING" id="41431.PCC8801_0033"/>
<dbReference type="Proteomes" id="UP000008204">
    <property type="component" value="Chromosome"/>
</dbReference>